<dbReference type="OrthoDB" id="1001181at2759"/>
<reference evidence="3 4" key="1">
    <citation type="journal article" date="2021" name="bioRxiv">
        <title>The Gossypium anomalum genome as a resource for cotton improvement and evolutionary analysis of hybrid incompatibility.</title>
        <authorList>
            <person name="Grover C.E."/>
            <person name="Yuan D."/>
            <person name="Arick M.A."/>
            <person name="Miller E.R."/>
            <person name="Hu G."/>
            <person name="Peterson D.G."/>
            <person name="Wendel J.F."/>
            <person name="Udall J.A."/>
        </authorList>
    </citation>
    <scope>NUCLEOTIDE SEQUENCE [LARGE SCALE GENOMIC DNA]</scope>
    <source>
        <strain evidence="3">JFW-Udall</strain>
        <tissue evidence="3">Leaf</tissue>
    </source>
</reference>
<dbReference type="InterPro" id="IPR002156">
    <property type="entry name" value="RNaseH_domain"/>
</dbReference>
<evidence type="ECO:0000313" key="4">
    <source>
        <dbReference type="Proteomes" id="UP000701853"/>
    </source>
</evidence>
<dbReference type="AlphaFoldDB" id="A0A8J5YK51"/>
<comment type="caution">
    <text evidence="3">The sequence shown here is derived from an EMBL/GenBank/DDBJ whole genome shotgun (WGS) entry which is preliminary data.</text>
</comment>
<dbReference type="Pfam" id="PF13456">
    <property type="entry name" value="RVT_3"/>
    <property type="match status" value="1"/>
</dbReference>
<dbReference type="Gene3D" id="3.30.420.10">
    <property type="entry name" value="Ribonuclease H-like superfamily/Ribonuclease H"/>
    <property type="match status" value="1"/>
</dbReference>
<feature type="region of interest" description="Disordered" evidence="1">
    <location>
        <begin position="131"/>
        <end position="158"/>
    </location>
</feature>
<organism evidence="3 4">
    <name type="scientific">Gossypium anomalum</name>
    <dbReference type="NCBI Taxonomy" id="47600"/>
    <lineage>
        <taxon>Eukaryota</taxon>
        <taxon>Viridiplantae</taxon>
        <taxon>Streptophyta</taxon>
        <taxon>Embryophyta</taxon>
        <taxon>Tracheophyta</taxon>
        <taxon>Spermatophyta</taxon>
        <taxon>Magnoliopsida</taxon>
        <taxon>eudicotyledons</taxon>
        <taxon>Gunneridae</taxon>
        <taxon>Pentapetalae</taxon>
        <taxon>rosids</taxon>
        <taxon>malvids</taxon>
        <taxon>Malvales</taxon>
        <taxon>Malvaceae</taxon>
        <taxon>Malvoideae</taxon>
        <taxon>Gossypium</taxon>
    </lineage>
</organism>
<protein>
    <recommendedName>
        <fullName evidence="2">RNase H type-1 domain-containing protein</fullName>
    </recommendedName>
</protein>
<accession>A0A8J5YK51</accession>
<dbReference type="Proteomes" id="UP000701853">
    <property type="component" value="Chromosome 10"/>
</dbReference>
<dbReference type="GO" id="GO:0004523">
    <property type="term" value="F:RNA-DNA hybrid ribonuclease activity"/>
    <property type="evidence" value="ECO:0007669"/>
    <property type="project" value="InterPro"/>
</dbReference>
<name>A0A8J5YK51_9ROSI</name>
<proteinExistence type="predicted"/>
<dbReference type="InterPro" id="IPR036397">
    <property type="entry name" value="RNaseH_sf"/>
</dbReference>
<evidence type="ECO:0000313" key="3">
    <source>
        <dbReference type="EMBL" id="KAG8481020.1"/>
    </source>
</evidence>
<keyword evidence="4" id="KW-1185">Reference proteome</keyword>
<sequence length="158" mass="18179">MAEIEGLEEKKLTSPMGCRSNIIDVNTRAMIQFDAALDNRNHRSTSSLVVWSRTGELFALKTMINGDVSSCLLQRLTIKKCQSKNSDKSIIGAIIRDIHSSMNRFQEIKFQFIKRAENVYAHNLANESLRKNEETYQRRSDLTQHHSQPEGIWRNNPD</sequence>
<feature type="domain" description="RNase H type-1" evidence="2">
    <location>
        <begin position="80"/>
        <end position="127"/>
    </location>
</feature>
<gene>
    <name evidence="3" type="ORF">CXB51_025742</name>
</gene>
<dbReference type="GO" id="GO:0003676">
    <property type="term" value="F:nucleic acid binding"/>
    <property type="evidence" value="ECO:0007669"/>
    <property type="project" value="InterPro"/>
</dbReference>
<feature type="compositionally biased region" description="Basic and acidic residues" evidence="1">
    <location>
        <begin position="131"/>
        <end position="148"/>
    </location>
</feature>
<dbReference type="EMBL" id="JAHUZN010000010">
    <property type="protein sequence ID" value="KAG8481020.1"/>
    <property type="molecule type" value="Genomic_DNA"/>
</dbReference>
<evidence type="ECO:0000259" key="2">
    <source>
        <dbReference type="Pfam" id="PF13456"/>
    </source>
</evidence>
<evidence type="ECO:0000256" key="1">
    <source>
        <dbReference type="SAM" id="MobiDB-lite"/>
    </source>
</evidence>